<evidence type="ECO:0000256" key="6">
    <source>
        <dbReference type="SAM" id="Phobius"/>
    </source>
</evidence>
<dbReference type="OrthoDB" id="3798874at2759"/>
<feature type="region of interest" description="Disordered" evidence="5">
    <location>
        <begin position="98"/>
        <end position="141"/>
    </location>
</feature>
<evidence type="ECO:0000256" key="3">
    <source>
        <dbReference type="ARBA" id="ARBA00022989"/>
    </source>
</evidence>
<evidence type="ECO:0000256" key="1">
    <source>
        <dbReference type="ARBA" id="ARBA00004167"/>
    </source>
</evidence>
<evidence type="ECO:0000256" key="2">
    <source>
        <dbReference type="ARBA" id="ARBA00022692"/>
    </source>
</evidence>
<dbReference type="GeneID" id="80903651"/>
<feature type="transmembrane region" description="Helical" evidence="6">
    <location>
        <begin position="146"/>
        <end position="169"/>
    </location>
</feature>
<dbReference type="Proteomes" id="UP001140513">
    <property type="component" value="Unassembled WGS sequence"/>
</dbReference>
<protein>
    <recommendedName>
        <fullName evidence="9">Mid2 domain-containing protein</fullName>
    </recommendedName>
</protein>
<accession>A0A9W8XUM5</accession>
<keyword evidence="3 6" id="KW-1133">Transmembrane helix</keyword>
<comment type="caution">
    <text evidence="7">The sequence shown here is derived from an EMBL/GenBank/DDBJ whole genome shotgun (WGS) entry which is preliminary data.</text>
</comment>
<evidence type="ECO:0000256" key="5">
    <source>
        <dbReference type="SAM" id="MobiDB-lite"/>
    </source>
</evidence>
<evidence type="ECO:0000313" key="8">
    <source>
        <dbReference type="Proteomes" id="UP001140513"/>
    </source>
</evidence>
<dbReference type="PANTHER" id="PTHR15549">
    <property type="entry name" value="PAIRED IMMUNOGLOBULIN-LIKE TYPE 2 RECEPTOR"/>
    <property type="match status" value="1"/>
</dbReference>
<evidence type="ECO:0000313" key="7">
    <source>
        <dbReference type="EMBL" id="KAJ4359566.1"/>
    </source>
</evidence>
<dbReference type="PANTHER" id="PTHR15549:SF27">
    <property type="entry name" value="CHITIN-BINDING TYPE-1 DOMAIN-CONTAINING PROTEIN"/>
    <property type="match status" value="1"/>
</dbReference>
<proteinExistence type="predicted"/>
<dbReference type="EMBL" id="JAPEUX010000001">
    <property type="protein sequence ID" value="KAJ4359566.1"/>
    <property type="molecule type" value="Genomic_DNA"/>
</dbReference>
<feature type="region of interest" description="Disordered" evidence="5">
    <location>
        <begin position="196"/>
        <end position="237"/>
    </location>
</feature>
<evidence type="ECO:0008006" key="9">
    <source>
        <dbReference type="Google" id="ProtNLM"/>
    </source>
</evidence>
<keyword evidence="4 6" id="KW-0472">Membrane</keyword>
<organism evidence="7 8">
    <name type="scientific">Didymosphaeria variabile</name>
    <dbReference type="NCBI Taxonomy" id="1932322"/>
    <lineage>
        <taxon>Eukaryota</taxon>
        <taxon>Fungi</taxon>
        <taxon>Dikarya</taxon>
        <taxon>Ascomycota</taxon>
        <taxon>Pezizomycotina</taxon>
        <taxon>Dothideomycetes</taxon>
        <taxon>Pleosporomycetidae</taxon>
        <taxon>Pleosporales</taxon>
        <taxon>Massarineae</taxon>
        <taxon>Didymosphaeriaceae</taxon>
        <taxon>Didymosphaeria</taxon>
    </lineage>
</organism>
<dbReference type="GO" id="GO:0016020">
    <property type="term" value="C:membrane"/>
    <property type="evidence" value="ECO:0007669"/>
    <property type="project" value="UniProtKB-SubCell"/>
</dbReference>
<reference evidence="7" key="1">
    <citation type="submission" date="2022-10" db="EMBL/GenBank/DDBJ databases">
        <title>Tapping the CABI collections for fungal endophytes: first genome assemblies for Collariella, Neodidymelliopsis, Ascochyta clinopodiicola, Didymella pomorum, Didymosphaeria variabile, Neocosmospora piperis and Neocucurbitaria cava.</title>
        <authorList>
            <person name="Hill R."/>
        </authorList>
    </citation>
    <scope>NUCLEOTIDE SEQUENCE</scope>
    <source>
        <strain evidence="7">IMI 356815</strain>
    </source>
</reference>
<keyword evidence="2 6" id="KW-0812">Transmembrane</keyword>
<evidence type="ECO:0000256" key="4">
    <source>
        <dbReference type="ARBA" id="ARBA00023136"/>
    </source>
</evidence>
<dbReference type="InterPro" id="IPR051694">
    <property type="entry name" value="Immunoregulatory_rcpt-like"/>
</dbReference>
<dbReference type="RefSeq" id="XP_056075768.1">
    <property type="nucleotide sequence ID" value="XM_056208946.1"/>
</dbReference>
<comment type="subcellular location">
    <subcellularLocation>
        <location evidence="1">Membrane</location>
        <topology evidence="1">Single-pass membrane protein</topology>
    </subcellularLocation>
</comment>
<gene>
    <name evidence="7" type="ORF">N0V89_000121</name>
</gene>
<name>A0A9W8XUM5_9PLEO</name>
<dbReference type="AlphaFoldDB" id="A0A9W8XUM5"/>
<sequence length="237" mass="23933">MQPGLDVLICALVTMSISPAMDNANRGVGNVAAGVSIHDCGDNIYCCGGDTEKACCTDERAFYVDPDNGGVTQTTVAAKTKAPRWFTVDSSSILASESGSSMASSTSAPAKTPASSSATATASATSSAAPDPTESTESSSTISAGAGAGIGIGAAAGVVLVGVLVWFLLRRRKQASHGAVSEVHGDATTMEKSGQDYYAHHGAPPSELDNAYPASQELPPNTVTHELDGTVGPAKRL</sequence>
<keyword evidence="8" id="KW-1185">Reference proteome</keyword>
<dbReference type="GO" id="GO:0071944">
    <property type="term" value="C:cell periphery"/>
    <property type="evidence" value="ECO:0007669"/>
    <property type="project" value="UniProtKB-ARBA"/>
</dbReference>